<organism evidence="2 3">
    <name type="scientific">Candidatus Avoscillospira avistercoris</name>
    <dbReference type="NCBI Taxonomy" id="2840707"/>
    <lineage>
        <taxon>Bacteria</taxon>
        <taxon>Bacillati</taxon>
        <taxon>Bacillota</taxon>
        <taxon>Clostridia</taxon>
        <taxon>Eubacteriales</taxon>
        <taxon>Oscillospiraceae</taxon>
        <taxon>Oscillospiraceae incertae sedis</taxon>
        <taxon>Candidatus Avoscillospira</taxon>
    </lineage>
</organism>
<protein>
    <submittedName>
        <fullName evidence="2">Uncharacterized protein</fullName>
    </submittedName>
</protein>
<sequence>MSRAEKLFEAIGLVDDTYIEEAADAQVVRTPSQWQRWGALAATLVLVAGLGLTATTQLRGCGAKSSHMESTTDSAAPENGSMQEGTAADTTGGSAAGVEESTIAGDKGDGASEGADNGMAMLPTDQIGTELAVLTVSDGAWTVDRHTAVEAAELVTVTDTYWVTNDGDADQEIETQVVAPGETVEFDMVTTSTETELVLMPVENVTPGVWTVTVTAADGYGVEGLTEGELSWESHTFTVSQP</sequence>
<feature type="compositionally biased region" description="Low complexity" evidence="1">
    <location>
        <begin position="85"/>
        <end position="97"/>
    </location>
</feature>
<reference evidence="2" key="1">
    <citation type="submission" date="2020-10" db="EMBL/GenBank/DDBJ databases">
        <authorList>
            <person name="Gilroy R."/>
        </authorList>
    </citation>
    <scope>NUCLEOTIDE SEQUENCE</scope>
    <source>
        <strain evidence="2">ChiBcec16-1751</strain>
    </source>
</reference>
<reference evidence="2" key="2">
    <citation type="journal article" date="2021" name="PeerJ">
        <title>Extensive microbial diversity within the chicken gut microbiome revealed by metagenomics and culture.</title>
        <authorList>
            <person name="Gilroy R."/>
            <person name="Ravi A."/>
            <person name="Getino M."/>
            <person name="Pursley I."/>
            <person name="Horton D.L."/>
            <person name="Alikhan N.F."/>
            <person name="Baker D."/>
            <person name="Gharbi K."/>
            <person name="Hall N."/>
            <person name="Watson M."/>
            <person name="Adriaenssens E.M."/>
            <person name="Foster-Nyarko E."/>
            <person name="Jarju S."/>
            <person name="Secka A."/>
            <person name="Antonio M."/>
            <person name="Oren A."/>
            <person name="Chaudhuri R.R."/>
            <person name="La Ragione R."/>
            <person name="Hildebrand F."/>
            <person name="Pallen M.J."/>
        </authorList>
    </citation>
    <scope>NUCLEOTIDE SEQUENCE</scope>
    <source>
        <strain evidence="2">ChiBcec16-1751</strain>
    </source>
</reference>
<proteinExistence type="predicted"/>
<feature type="region of interest" description="Disordered" evidence="1">
    <location>
        <begin position="62"/>
        <end position="121"/>
    </location>
</feature>
<dbReference type="EMBL" id="DVJJ01000133">
    <property type="protein sequence ID" value="HIS65446.1"/>
    <property type="molecule type" value="Genomic_DNA"/>
</dbReference>
<dbReference type="AlphaFoldDB" id="A0A9D1FBV4"/>
<comment type="caution">
    <text evidence="2">The sequence shown here is derived from an EMBL/GenBank/DDBJ whole genome shotgun (WGS) entry which is preliminary data.</text>
</comment>
<gene>
    <name evidence="2" type="ORF">IAA83_08775</name>
</gene>
<accession>A0A9D1FBV4</accession>
<evidence type="ECO:0000256" key="1">
    <source>
        <dbReference type="SAM" id="MobiDB-lite"/>
    </source>
</evidence>
<name>A0A9D1FBV4_9FIRM</name>
<evidence type="ECO:0000313" key="2">
    <source>
        <dbReference type="EMBL" id="HIS65446.1"/>
    </source>
</evidence>
<evidence type="ECO:0000313" key="3">
    <source>
        <dbReference type="Proteomes" id="UP000886741"/>
    </source>
</evidence>
<feature type="compositionally biased region" description="Polar residues" evidence="1">
    <location>
        <begin position="68"/>
        <end position="84"/>
    </location>
</feature>
<dbReference type="Proteomes" id="UP000886741">
    <property type="component" value="Unassembled WGS sequence"/>
</dbReference>